<dbReference type="AlphaFoldDB" id="A0A2G2WJB0"/>
<reference evidence="2 3" key="1">
    <citation type="journal article" date="2017" name="Genome Biol.">
        <title>New reference genome sequences of hot pepper reveal the massive evolution of plant disease-resistance genes by retroduplication.</title>
        <authorList>
            <person name="Kim S."/>
            <person name="Park J."/>
            <person name="Yeom S.I."/>
            <person name="Kim Y.M."/>
            <person name="Seo E."/>
            <person name="Kim K.T."/>
            <person name="Kim M.S."/>
            <person name="Lee J.M."/>
            <person name="Cheong K."/>
            <person name="Shin H.S."/>
            <person name="Kim S.B."/>
            <person name="Han K."/>
            <person name="Lee J."/>
            <person name="Park M."/>
            <person name="Lee H.A."/>
            <person name="Lee H.Y."/>
            <person name="Lee Y."/>
            <person name="Oh S."/>
            <person name="Lee J.H."/>
            <person name="Choi E."/>
            <person name="Choi E."/>
            <person name="Lee S.E."/>
            <person name="Jeon J."/>
            <person name="Kim H."/>
            <person name="Choi G."/>
            <person name="Song H."/>
            <person name="Lee J."/>
            <person name="Lee S.C."/>
            <person name="Kwon J.K."/>
            <person name="Lee H.Y."/>
            <person name="Koo N."/>
            <person name="Hong Y."/>
            <person name="Kim R.W."/>
            <person name="Kang W.H."/>
            <person name="Huh J.H."/>
            <person name="Kang B.C."/>
            <person name="Yang T.J."/>
            <person name="Lee Y.H."/>
            <person name="Bennetzen J.L."/>
            <person name="Choi D."/>
        </authorList>
    </citation>
    <scope>NUCLEOTIDE SEQUENCE [LARGE SCALE GENOMIC DNA]</scope>
    <source>
        <strain evidence="3">cv. PBC81</strain>
    </source>
</reference>
<keyword evidence="3" id="KW-1185">Reference proteome</keyword>
<protein>
    <recommendedName>
        <fullName evidence="4">Transposase-associated domain-containing protein</fullName>
    </recommendedName>
</protein>
<evidence type="ECO:0000313" key="2">
    <source>
        <dbReference type="EMBL" id="PHT45230.1"/>
    </source>
</evidence>
<organism evidence="2 3">
    <name type="scientific">Capsicum baccatum</name>
    <name type="common">Peruvian pepper</name>
    <dbReference type="NCBI Taxonomy" id="33114"/>
    <lineage>
        <taxon>Eukaryota</taxon>
        <taxon>Viridiplantae</taxon>
        <taxon>Streptophyta</taxon>
        <taxon>Embryophyta</taxon>
        <taxon>Tracheophyta</taxon>
        <taxon>Spermatophyta</taxon>
        <taxon>Magnoliopsida</taxon>
        <taxon>eudicotyledons</taxon>
        <taxon>Gunneridae</taxon>
        <taxon>Pentapetalae</taxon>
        <taxon>asterids</taxon>
        <taxon>lamiids</taxon>
        <taxon>Solanales</taxon>
        <taxon>Solanaceae</taxon>
        <taxon>Solanoideae</taxon>
        <taxon>Capsiceae</taxon>
        <taxon>Capsicum</taxon>
    </lineage>
</organism>
<dbReference type="Proteomes" id="UP000224567">
    <property type="component" value="Unassembled WGS sequence"/>
</dbReference>
<feature type="region of interest" description="Disordered" evidence="1">
    <location>
        <begin position="233"/>
        <end position="254"/>
    </location>
</feature>
<evidence type="ECO:0008006" key="4">
    <source>
        <dbReference type="Google" id="ProtNLM"/>
    </source>
</evidence>
<evidence type="ECO:0000256" key="1">
    <source>
        <dbReference type="SAM" id="MobiDB-lite"/>
    </source>
</evidence>
<comment type="caution">
    <text evidence="2">The sequence shown here is derived from an EMBL/GenBank/DDBJ whole genome shotgun (WGS) entry which is preliminary data.</text>
</comment>
<proteinExistence type="predicted"/>
<gene>
    <name evidence="2" type="ORF">CQW23_14388</name>
</gene>
<sequence>MNNSDHEWMYDRLLEDGFINPKFIDGFESFVEFAKSYPECMDGEKLRCPCNHRPSVCDNNQEEVSASGETGYSQSHNVFRAMNMSDTPSLVVGSSDTPDSIDISIGPGSSLSTTRWLVISVVGEKFVPNGHSISKTITENFKEQQDATGYTWRGVTESTHKFYWHEFMWNPTENSIIEHIWKKVTSNLYTKRTYNWRRQINKPNFVLDDVWQSWKTYWASDEFKNKSHIATQNRCSETGGSGTGPSKHTRGSRSTVEHTIKLVTEIGRELNSWEIFKKLHQKKNDSFVDAKSKSINMVCNVQMAQQDRFSQESRTLMM</sequence>
<dbReference type="OrthoDB" id="1303002at2759"/>
<evidence type="ECO:0000313" key="3">
    <source>
        <dbReference type="Proteomes" id="UP000224567"/>
    </source>
</evidence>
<dbReference type="Pfam" id="PF03004">
    <property type="entry name" value="Transposase_24"/>
    <property type="match status" value="1"/>
</dbReference>
<accession>A0A2G2WJB0</accession>
<name>A0A2G2WJB0_CAPBA</name>
<reference evidence="3" key="2">
    <citation type="journal article" date="2017" name="J. Anim. Genet.">
        <title>Multiple reference genome sequences of hot pepper reveal the massive evolution of plant disease resistance genes by retroduplication.</title>
        <authorList>
            <person name="Kim S."/>
            <person name="Park J."/>
            <person name="Yeom S.-I."/>
            <person name="Kim Y.-M."/>
            <person name="Seo E."/>
            <person name="Kim K.-T."/>
            <person name="Kim M.-S."/>
            <person name="Lee J.M."/>
            <person name="Cheong K."/>
            <person name="Shin H.-S."/>
            <person name="Kim S.-B."/>
            <person name="Han K."/>
            <person name="Lee J."/>
            <person name="Park M."/>
            <person name="Lee H.-A."/>
            <person name="Lee H.-Y."/>
            <person name="Lee Y."/>
            <person name="Oh S."/>
            <person name="Lee J.H."/>
            <person name="Choi E."/>
            <person name="Choi E."/>
            <person name="Lee S.E."/>
            <person name="Jeon J."/>
            <person name="Kim H."/>
            <person name="Choi G."/>
            <person name="Song H."/>
            <person name="Lee J."/>
            <person name="Lee S.-C."/>
            <person name="Kwon J.-K."/>
            <person name="Lee H.-Y."/>
            <person name="Koo N."/>
            <person name="Hong Y."/>
            <person name="Kim R.W."/>
            <person name="Kang W.-H."/>
            <person name="Huh J.H."/>
            <person name="Kang B.-C."/>
            <person name="Yang T.-J."/>
            <person name="Lee Y.-H."/>
            <person name="Bennetzen J.L."/>
            <person name="Choi D."/>
        </authorList>
    </citation>
    <scope>NUCLEOTIDE SEQUENCE [LARGE SCALE GENOMIC DNA]</scope>
    <source>
        <strain evidence="3">cv. PBC81</strain>
    </source>
</reference>
<dbReference type="InterPro" id="IPR004252">
    <property type="entry name" value="Probable_transposase_24"/>
</dbReference>
<dbReference type="EMBL" id="MLFT02000006">
    <property type="protein sequence ID" value="PHT45230.1"/>
    <property type="molecule type" value="Genomic_DNA"/>
</dbReference>